<organism evidence="1 2">
    <name type="scientific">Pelomonas lactea</name>
    <dbReference type="NCBI Taxonomy" id="3299030"/>
    <lineage>
        <taxon>Bacteria</taxon>
        <taxon>Pseudomonadati</taxon>
        <taxon>Pseudomonadota</taxon>
        <taxon>Betaproteobacteria</taxon>
        <taxon>Burkholderiales</taxon>
        <taxon>Sphaerotilaceae</taxon>
        <taxon>Roseateles</taxon>
    </lineage>
</organism>
<proteinExistence type="predicted"/>
<dbReference type="Proteomes" id="UP001606302">
    <property type="component" value="Unassembled WGS sequence"/>
</dbReference>
<reference evidence="1 2" key="1">
    <citation type="submission" date="2024-08" db="EMBL/GenBank/DDBJ databases">
        <authorList>
            <person name="Lu H."/>
        </authorList>
    </citation>
    <scope>NUCLEOTIDE SEQUENCE [LARGE SCALE GENOMIC DNA]</scope>
    <source>
        <strain evidence="1 2">DXS20W</strain>
    </source>
</reference>
<comment type="caution">
    <text evidence="1">The sequence shown here is derived from an EMBL/GenBank/DDBJ whole genome shotgun (WGS) entry which is preliminary data.</text>
</comment>
<dbReference type="EMBL" id="JBIGHX010000009">
    <property type="protein sequence ID" value="MFG6464327.1"/>
    <property type="molecule type" value="Genomic_DNA"/>
</dbReference>
<sequence>MKTLLTPLRLLDALSVRRRAVERVAEPLLQFDKLPPLPADVTQPLPRRFVEQALEEGSHRVYVPMAEAEVIERPRRR</sequence>
<keyword evidence="2" id="KW-1185">Reference proteome</keyword>
<name>A0ABW7GR77_9BURK</name>
<accession>A0ABW7GR77</accession>
<dbReference type="RefSeq" id="WP_394513700.1">
    <property type="nucleotide sequence ID" value="NZ_JBIGHX010000009.1"/>
</dbReference>
<evidence type="ECO:0000313" key="2">
    <source>
        <dbReference type="Proteomes" id="UP001606302"/>
    </source>
</evidence>
<gene>
    <name evidence="1" type="ORF">ACG04Q_22350</name>
</gene>
<protein>
    <submittedName>
        <fullName evidence="1">Uncharacterized protein</fullName>
    </submittedName>
</protein>
<evidence type="ECO:0000313" key="1">
    <source>
        <dbReference type="EMBL" id="MFG6464327.1"/>
    </source>
</evidence>